<comment type="subcellular location">
    <subcellularLocation>
        <location evidence="6">Nucleus outer membrane</location>
        <topology evidence="6">Single-pass membrane protein</topology>
    </subcellularLocation>
</comment>
<evidence type="ECO:0000313" key="8">
    <source>
        <dbReference type="Proteomes" id="UP000077266"/>
    </source>
</evidence>
<evidence type="ECO:0000256" key="5">
    <source>
        <dbReference type="ARBA" id="ARBA00023242"/>
    </source>
</evidence>
<dbReference type="Pfam" id="PF05705">
    <property type="entry name" value="DUF829"/>
    <property type="match status" value="1"/>
</dbReference>
<evidence type="ECO:0000256" key="2">
    <source>
        <dbReference type="ARBA" id="ARBA00022692"/>
    </source>
</evidence>
<dbReference type="EMBL" id="KV425976">
    <property type="protein sequence ID" value="KZV94256.1"/>
    <property type="molecule type" value="Genomic_DNA"/>
</dbReference>
<gene>
    <name evidence="7" type="ORF">EXIGLDRAFT_767317</name>
</gene>
<organism evidence="7 8">
    <name type="scientific">Exidia glandulosa HHB12029</name>
    <dbReference type="NCBI Taxonomy" id="1314781"/>
    <lineage>
        <taxon>Eukaryota</taxon>
        <taxon>Fungi</taxon>
        <taxon>Dikarya</taxon>
        <taxon>Basidiomycota</taxon>
        <taxon>Agaricomycotina</taxon>
        <taxon>Agaricomycetes</taxon>
        <taxon>Auriculariales</taxon>
        <taxon>Exidiaceae</taxon>
        <taxon>Exidia</taxon>
    </lineage>
</organism>
<comment type="similarity">
    <text evidence="1">Belongs to the TMEM53 family.</text>
</comment>
<dbReference type="GO" id="GO:0005640">
    <property type="term" value="C:nuclear outer membrane"/>
    <property type="evidence" value="ECO:0007669"/>
    <property type="project" value="UniProtKB-SubCell"/>
</dbReference>
<name>A0A165J2Y5_EXIGL</name>
<dbReference type="InParanoid" id="A0A165J2Y5"/>
<dbReference type="OrthoDB" id="77878at2759"/>
<evidence type="ECO:0000256" key="3">
    <source>
        <dbReference type="ARBA" id="ARBA00022989"/>
    </source>
</evidence>
<evidence type="ECO:0000313" key="7">
    <source>
        <dbReference type="EMBL" id="KZV94256.1"/>
    </source>
</evidence>
<evidence type="ECO:0000256" key="6">
    <source>
        <dbReference type="ARBA" id="ARBA00034303"/>
    </source>
</evidence>
<accession>A0A165J2Y5</accession>
<dbReference type="AlphaFoldDB" id="A0A165J2Y5"/>
<sequence length="296" mass="32844">MSTSTRTVLRVNSRVSILKPLVTPESLITENVDVDGPSVILICGWMDAKFGTLLKYSQAYDKLFPHATHIILEQNMGGFWMPRSMREKELAPVADLLVHSGIDWANPSTSRGLIVHTFSNGGCFRLVQLIGLIRKLHPSPQRLEGPLPPTAMIFDSCPGRASLILVHRAMAASISNPILKALFTLFFVPAYGVRWVINALLRRPDPIEAVRREFARADVLPWTTACTPRVFVYSPRDAMVMPEDVEAHAASLVEKGLTAKLEKFATSAHVAHARVEPERYWGIVRDAWEAAKNTAA</sequence>
<evidence type="ECO:0000256" key="4">
    <source>
        <dbReference type="ARBA" id="ARBA00023136"/>
    </source>
</evidence>
<evidence type="ECO:0008006" key="9">
    <source>
        <dbReference type="Google" id="ProtNLM"/>
    </source>
</evidence>
<keyword evidence="8" id="KW-1185">Reference proteome</keyword>
<dbReference type="Proteomes" id="UP000077266">
    <property type="component" value="Unassembled WGS sequence"/>
</dbReference>
<reference evidence="7 8" key="1">
    <citation type="journal article" date="2016" name="Mol. Biol. Evol.">
        <title>Comparative Genomics of Early-Diverging Mushroom-Forming Fungi Provides Insights into the Origins of Lignocellulose Decay Capabilities.</title>
        <authorList>
            <person name="Nagy L.G."/>
            <person name="Riley R."/>
            <person name="Tritt A."/>
            <person name="Adam C."/>
            <person name="Daum C."/>
            <person name="Floudas D."/>
            <person name="Sun H."/>
            <person name="Yadav J.S."/>
            <person name="Pangilinan J."/>
            <person name="Larsson K.H."/>
            <person name="Matsuura K."/>
            <person name="Barry K."/>
            <person name="Labutti K."/>
            <person name="Kuo R."/>
            <person name="Ohm R.A."/>
            <person name="Bhattacharya S.S."/>
            <person name="Shirouzu T."/>
            <person name="Yoshinaga Y."/>
            <person name="Martin F.M."/>
            <person name="Grigoriev I.V."/>
            <person name="Hibbett D.S."/>
        </authorList>
    </citation>
    <scope>NUCLEOTIDE SEQUENCE [LARGE SCALE GENOMIC DNA]</scope>
    <source>
        <strain evidence="7 8">HHB12029</strain>
    </source>
</reference>
<dbReference type="PANTHER" id="PTHR12265">
    <property type="entry name" value="TRANSMEMBRANE PROTEIN 53"/>
    <property type="match status" value="1"/>
</dbReference>
<evidence type="ECO:0000256" key="1">
    <source>
        <dbReference type="ARBA" id="ARBA00007387"/>
    </source>
</evidence>
<proteinExistence type="inferred from homology"/>
<protein>
    <recommendedName>
        <fullName evidence="9">DUF829-domain-containing protein</fullName>
    </recommendedName>
</protein>
<dbReference type="InterPro" id="IPR008547">
    <property type="entry name" value="DUF829_TMEM53"/>
</dbReference>
<dbReference type="SUPFAM" id="SSF53474">
    <property type="entry name" value="alpha/beta-Hydrolases"/>
    <property type="match status" value="1"/>
</dbReference>
<dbReference type="PANTHER" id="PTHR12265:SF30">
    <property type="entry name" value="TRANSMEMBRANE PROTEIN 53"/>
    <property type="match status" value="1"/>
</dbReference>
<keyword evidence="3" id="KW-1133">Transmembrane helix</keyword>
<keyword evidence="5" id="KW-0539">Nucleus</keyword>
<keyword evidence="4" id="KW-0472">Membrane</keyword>
<keyword evidence="2" id="KW-0812">Transmembrane</keyword>
<dbReference type="InterPro" id="IPR029058">
    <property type="entry name" value="AB_hydrolase_fold"/>
</dbReference>